<dbReference type="Gene3D" id="3.10.350.10">
    <property type="entry name" value="LysM domain"/>
    <property type="match status" value="1"/>
</dbReference>
<dbReference type="SUPFAM" id="SSF54106">
    <property type="entry name" value="LysM domain"/>
    <property type="match status" value="1"/>
</dbReference>
<dbReference type="PANTHER" id="PTHR33734:SF22">
    <property type="entry name" value="MEMBRANE-BOUND LYTIC MUREIN TRANSGLYCOSYLASE D"/>
    <property type="match status" value="1"/>
</dbReference>
<dbReference type="CDD" id="cd00118">
    <property type="entry name" value="LysM"/>
    <property type="match status" value="1"/>
</dbReference>
<dbReference type="PROSITE" id="PS51782">
    <property type="entry name" value="LYSM"/>
    <property type="match status" value="1"/>
</dbReference>
<dbReference type="PANTHER" id="PTHR33734">
    <property type="entry name" value="LYSM DOMAIN-CONTAINING GPI-ANCHORED PROTEIN 2"/>
    <property type="match status" value="1"/>
</dbReference>
<dbReference type="InterPro" id="IPR036779">
    <property type="entry name" value="LysM_dom_sf"/>
</dbReference>
<sequence length="214" mass="23449">MLAQGTTCNRATFFGNGLKLAAKPCQPRSHARTAVTALLKVRPYTVRKGDTLDLIAEKREVSAKEIIALNHGMDPKNIEEKQTILIPAGKLSSRDKEILAGIGPRSYRTYPVRSGEDIEDIISKRGITREEVDALNPDVNLDRLSAAQVMKLPAGKYTVREREMLSGVAGAPESYFMPGNAFSNSIIVALVAGCLYSAWLFKQKDEPDEDSIEA</sequence>
<dbReference type="EMBL" id="CAXHTA020000003">
    <property type="protein sequence ID" value="CAL5220274.1"/>
    <property type="molecule type" value="Genomic_DNA"/>
</dbReference>
<accession>A0ABP1FM67</accession>
<evidence type="ECO:0000313" key="3">
    <source>
        <dbReference type="Proteomes" id="UP001497392"/>
    </source>
</evidence>
<dbReference type="InterPro" id="IPR018392">
    <property type="entry name" value="LysM"/>
</dbReference>
<evidence type="ECO:0000313" key="2">
    <source>
        <dbReference type="EMBL" id="CAL5220274.1"/>
    </source>
</evidence>
<protein>
    <submittedName>
        <fullName evidence="2">G2257 protein</fullName>
    </submittedName>
</protein>
<feature type="domain" description="LysM" evidence="1">
    <location>
        <begin position="42"/>
        <end position="86"/>
    </location>
</feature>
<dbReference type="Proteomes" id="UP001497392">
    <property type="component" value="Unassembled WGS sequence"/>
</dbReference>
<organism evidence="2 3">
    <name type="scientific">Coccomyxa viridis</name>
    <dbReference type="NCBI Taxonomy" id="1274662"/>
    <lineage>
        <taxon>Eukaryota</taxon>
        <taxon>Viridiplantae</taxon>
        <taxon>Chlorophyta</taxon>
        <taxon>core chlorophytes</taxon>
        <taxon>Trebouxiophyceae</taxon>
        <taxon>Trebouxiophyceae incertae sedis</taxon>
        <taxon>Coccomyxaceae</taxon>
        <taxon>Coccomyxa</taxon>
    </lineage>
</organism>
<dbReference type="SMART" id="SM00257">
    <property type="entry name" value="LysM"/>
    <property type="match status" value="2"/>
</dbReference>
<proteinExistence type="predicted"/>
<reference evidence="2 3" key="1">
    <citation type="submission" date="2024-06" db="EMBL/GenBank/DDBJ databases">
        <authorList>
            <person name="Kraege A."/>
            <person name="Thomma B."/>
        </authorList>
    </citation>
    <scope>NUCLEOTIDE SEQUENCE [LARGE SCALE GENOMIC DNA]</scope>
</reference>
<gene>
    <name evidence="2" type="primary">g2257</name>
    <name evidence="2" type="ORF">VP750_LOCUS1933</name>
</gene>
<keyword evidence="3" id="KW-1185">Reference proteome</keyword>
<dbReference type="Pfam" id="PF01476">
    <property type="entry name" value="LysM"/>
    <property type="match status" value="1"/>
</dbReference>
<evidence type="ECO:0000259" key="1">
    <source>
        <dbReference type="PROSITE" id="PS51782"/>
    </source>
</evidence>
<name>A0ABP1FM67_9CHLO</name>
<comment type="caution">
    <text evidence="2">The sequence shown here is derived from an EMBL/GenBank/DDBJ whole genome shotgun (WGS) entry which is preliminary data.</text>
</comment>